<keyword evidence="12" id="KW-1185">Reference proteome</keyword>
<dbReference type="InterPro" id="IPR044856">
    <property type="entry name" value="Malate_synth_C_sf"/>
</dbReference>
<evidence type="ECO:0000313" key="12">
    <source>
        <dbReference type="Proteomes" id="UP000241803"/>
    </source>
</evidence>
<dbReference type="GO" id="GO:0006097">
    <property type="term" value="P:glyoxylate cycle"/>
    <property type="evidence" value="ECO:0007669"/>
    <property type="project" value="UniProtKB-KW"/>
</dbReference>
<evidence type="ECO:0000256" key="7">
    <source>
        <dbReference type="PIRSR" id="PIRSR001363-1"/>
    </source>
</evidence>
<sequence>MISEDMVIKRQSMCIDVLGTTDNTEYKQVLSAEALLFLDAVVKKFAERRNELLALRDQRQLAFDNGELPDFRQDTKNIRDDKSWKVASIPTALQDRRVEITGPIDRKMVINALNSGAKVFMCCFEDASAPSWENMINGQINLRDANAGTISYTDDTKNKHYALNDNPALLIARPRGLHLPEDHIQYNDQPIPGSLMDFALYFFHNYQTRAAQGLGVYYYIPKLESMEEAQWWDDVFDFTENYFKVETGTIRATVLIETLPAVFQMDEILYVMRNHIVAMNCGRWDYIFSYIKTLKNHKDRILPDRHGVGMDKTFLNAYSQLLVRTCHQRGALAMGGMSAFIPHKDPKVMDQVLAKVVEDKNRESNNGHDGTWVAHPHLVSTAMDIFDKHLAGKINQLDFDSSYVGDITAKILLEPCEGVRNEEGVRKNIRIALYYIESWIQGVGCVPIYGLMEDAATAEISRASIWQWIHHGVSLDDGQVFTASLFRKWLNEELDTIKIEVGQNRYNNGRFKETAALFDQISTADEFAAFLTLPSYSLLTGQRIQTLT</sequence>
<dbReference type="GO" id="GO:0006099">
    <property type="term" value="P:tricarboxylic acid cycle"/>
    <property type="evidence" value="ECO:0007669"/>
    <property type="project" value="UniProtKB-KW"/>
</dbReference>
<evidence type="ECO:0000256" key="3">
    <source>
        <dbReference type="ARBA" id="ARBA00022435"/>
    </source>
</evidence>
<evidence type="ECO:0000256" key="4">
    <source>
        <dbReference type="ARBA" id="ARBA00022532"/>
    </source>
</evidence>
<feature type="active site" description="Proton donor" evidence="7">
    <location>
        <position position="454"/>
    </location>
</feature>
<protein>
    <recommendedName>
        <fullName evidence="2">malate synthase</fullName>
        <ecNumber evidence="2">2.3.3.9</ecNumber>
    </recommendedName>
</protein>
<evidence type="ECO:0000256" key="1">
    <source>
        <dbReference type="ARBA" id="ARBA00006394"/>
    </source>
</evidence>
<dbReference type="InterPro" id="IPR011076">
    <property type="entry name" value="Malate_synth_sf"/>
</dbReference>
<dbReference type="Gene3D" id="1.20.1220.12">
    <property type="entry name" value="Malate synthase, domain III"/>
    <property type="match status" value="1"/>
</dbReference>
<accession>A0A2T3L4G7</accession>
<feature type="domain" description="Malate synthase N-terminal" evidence="9">
    <location>
        <begin position="24"/>
        <end position="76"/>
    </location>
</feature>
<feature type="domain" description="Malate synthase C-terminal" evidence="10">
    <location>
        <begin position="421"/>
        <end position="538"/>
    </location>
</feature>
<dbReference type="InterPro" id="IPR048356">
    <property type="entry name" value="MS_N"/>
</dbReference>
<dbReference type="FunFam" id="1.20.1220.12:FF:000001">
    <property type="entry name" value="Malate synthase"/>
    <property type="match status" value="1"/>
</dbReference>
<feature type="active site" description="Proton acceptor" evidence="7">
    <location>
        <position position="173"/>
    </location>
</feature>
<evidence type="ECO:0000313" key="11">
    <source>
        <dbReference type="EMBL" id="PSV44402.1"/>
    </source>
</evidence>
<keyword evidence="3" id="KW-0329">Glyoxylate bypass</keyword>
<dbReference type="EC" id="2.3.3.9" evidence="2"/>
<dbReference type="Pfam" id="PF01274">
    <property type="entry name" value="MS_TIM-barrel"/>
    <property type="match status" value="1"/>
</dbReference>
<dbReference type="PIRSF" id="PIRSF001363">
    <property type="entry name" value="Malate_synth"/>
    <property type="match status" value="1"/>
</dbReference>
<gene>
    <name evidence="11" type="ORF">C9J47_19865</name>
</gene>
<dbReference type="PANTHER" id="PTHR42902">
    <property type="entry name" value="MALATE SYNTHASE"/>
    <property type="match status" value="1"/>
</dbReference>
<dbReference type="CDD" id="cd00727">
    <property type="entry name" value="malate_synt_A"/>
    <property type="match status" value="1"/>
</dbReference>
<keyword evidence="4" id="KW-0816">Tricarboxylic acid cycle</keyword>
<comment type="catalytic activity">
    <reaction evidence="6">
        <text>glyoxylate + acetyl-CoA + H2O = (S)-malate + CoA + H(+)</text>
        <dbReference type="Rhea" id="RHEA:18181"/>
        <dbReference type="ChEBI" id="CHEBI:15377"/>
        <dbReference type="ChEBI" id="CHEBI:15378"/>
        <dbReference type="ChEBI" id="CHEBI:15589"/>
        <dbReference type="ChEBI" id="CHEBI:36655"/>
        <dbReference type="ChEBI" id="CHEBI:57287"/>
        <dbReference type="ChEBI" id="CHEBI:57288"/>
        <dbReference type="EC" id="2.3.3.9"/>
    </reaction>
</comment>
<dbReference type="GO" id="GO:0005737">
    <property type="term" value="C:cytoplasm"/>
    <property type="evidence" value="ECO:0007669"/>
    <property type="project" value="TreeGrafter"/>
</dbReference>
<evidence type="ECO:0000256" key="2">
    <source>
        <dbReference type="ARBA" id="ARBA00012636"/>
    </source>
</evidence>
<dbReference type="PANTHER" id="PTHR42902:SF1">
    <property type="entry name" value="MALATE SYNTHASE 1-RELATED"/>
    <property type="match status" value="1"/>
</dbReference>
<dbReference type="GO" id="GO:0004474">
    <property type="term" value="F:malate synthase activity"/>
    <property type="evidence" value="ECO:0007669"/>
    <property type="project" value="UniProtKB-EC"/>
</dbReference>
<comment type="similarity">
    <text evidence="1">Belongs to the malate synthase family.</text>
</comment>
<dbReference type="Pfam" id="PF20659">
    <property type="entry name" value="MS_C"/>
    <property type="match status" value="1"/>
</dbReference>
<evidence type="ECO:0000256" key="6">
    <source>
        <dbReference type="ARBA" id="ARBA00047918"/>
    </source>
</evidence>
<evidence type="ECO:0000259" key="8">
    <source>
        <dbReference type="Pfam" id="PF01274"/>
    </source>
</evidence>
<dbReference type="InterPro" id="IPR001465">
    <property type="entry name" value="Malate_synthase_TIM"/>
</dbReference>
<dbReference type="EMBL" id="PYOC01000009">
    <property type="protein sequence ID" value="PSV44402.1"/>
    <property type="molecule type" value="Genomic_DNA"/>
</dbReference>
<dbReference type="RefSeq" id="WP_107255054.1">
    <property type="nucleotide sequence ID" value="NZ_PYOC01000009.1"/>
</dbReference>
<dbReference type="InterPro" id="IPR006252">
    <property type="entry name" value="Malate_synthA"/>
</dbReference>
<dbReference type="Proteomes" id="UP000241803">
    <property type="component" value="Unassembled WGS sequence"/>
</dbReference>
<dbReference type="InterPro" id="IPR046363">
    <property type="entry name" value="MS_N_TIM-barrel_dom"/>
</dbReference>
<evidence type="ECO:0000259" key="10">
    <source>
        <dbReference type="Pfam" id="PF20659"/>
    </source>
</evidence>
<name>A0A2T3L4G7_9GAMM</name>
<dbReference type="Pfam" id="PF20656">
    <property type="entry name" value="MS_N"/>
    <property type="match status" value="1"/>
</dbReference>
<evidence type="ECO:0000259" key="9">
    <source>
        <dbReference type="Pfam" id="PF20656"/>
    </source>
</evidence>
<dbReference type="SUPFAM" id="SSF51645">
    <property type="entry name" value="Malate synthase G"/>
    <property type="match status" value="1"/>
</dbReference>
<proteinExistence type="inferred from homology"/>
<keyword evidence="5" id="KW-0808">Transferase</keyword>
<dbReference type="InterPro" id="IPR048355">
    <property type="entry name" value="MS_C"/>
</dbReference>
<reference evidence="11 12" key="1">
    <citation type="submission" date="2018-03" db="EMBL/GenBank/DDBJ databases">
        <title>Whole genome sequencing of Histamine producing bacteria.</title>
        <authorList>
            <person name="Butler K."/>
        </authorList>
    </citation>
    <scope>NUCLEOTIDE SEQUENCE [LARGE SCALE GENOMIC DNA]</scope>
    <source>
        <strain evidence="11 12">ATCC 19614</strain>
    </source>
</reference>
<dbReference type="AlphaFoldDB" id="A0A2T3L4G7"/>
<comment type="caution">
    <text evidence="11">The sequence shown here is derived from an EMBL/GenBank/DDBJ whole genome shotgun (WGS) entry which is preliminary data.</text>
</comment>
<dbReference type="FunFam" id="3.20.20.360:FF:000001">
    <property type="entry name" value="Malate synthase"/>
    <property type="match status" value="1"/>
</dbReference>
<organism evidence="11 12">
    <name type="scientific">Photobacterium indicum</name>
    <dbReference type="NCBI Taxonomy" id="81447"/>
    <lineage>
        <taxon>Bacteria</taxon>
        <taxon>Pseudomonadati</taxon>
        <taxon>Pseudomonadota</taxon>
        <taxon>Gammaproteobacteria</taxon>
        <taxon>Vibrionales</taxon>
        <taxon>Vibrionaceae</taxon>
        <taxon>Photobacterium</taxon>
    </lineage>
</organism>
<evidence type="ECO:0000256" key="5">
    <source>
        <dbReference type="ARBA" id="ARBA00022679"/>
    </source>
</evidence>
<dbReference type="NCBIfam" id="TIGR01344">
    <property type="entry name" value="malate_syn_A"/>
    <property type="match status" value="1"/>
</dbReference>
<dbReference type="Gene3D" id="3.20.20.360">
    <property type="entry name" value="Malate synthase, domain 3"/>
    <property type="match status" value="1"/>
</dbReference>
<feature type="domain" description="Malate synthase TIM barrel" evidence="8">
    <location>
        <begin position="170"/>
        <end position="414"/>
    </location>
</feature>